<organism evidence="10 11">
    <name type="scientific">Sneathiella marina</name>
    <dbReference type="NCBI Taxonomy" id="2950108"/>
    <lineage>
        <taxon>Bacteria</taxon>
        <taxon>Pseudomonadati</taxon>
        <taxon>Pseudomonadota</taxon>
        <taxon>Alphaproteobacteria</taxon>
        <taxon>Sneathiellales</taxon>
        <taxon>Sneathiellaceae</taxon>
        <taxon>Sneathiella</taxon>
    </lineage>
</organism>
<comment type="subcellular location">
    <subcellularLocation>
        <location evidence="1 8">Cell membrane</location>
        <topology evidence="1 8">Multi-pass membrane protein</topology>
    </subcellularLocation>
</comment>
<evidence type="ECO:0000256" key="6">
    <source>
        <dbReference type="ARBA" id="ARBA00022989"/>
    </source>
</evidence>
<dbReference type="Gene3D" id="1.10.3720.10">
    <property type="entry name" value="MetI-like"/>
    <property type="match status" value="1"/>
</dbReference>
<dbReference type="SUPFAM" id="SSF161098">
    <property type="entry name" value="MetI-like"/>
    <property type="match status" value="1"/>
</dbReference>
<keyword evidence="4" id="KW-1003">Cell membrane</keyword>
<protein>
    <submittedName>
        <fullName evidence="10">ABC transporter permease subunit</fullName>
    </submittedName>
</protein>
<evidence type="ECO:0000259" key="9">
    <source>
        <dbReference type="PROSITE" id="PS50928"/>
    </source>
</evidence>
<feature type="domain" description="ABC transmembrane type-1" evidence="9">
    <location>
        <begin position="63"/>
        <end position="275"/>
    </location>
</feature>
<keyword evidence="6 8" id="KW-1133">Transmembrane helix</keyword>
<sequence length="285" mass="31204">MADRWKIVLLLSPTVLVIVTLFLGGMGFGFARSLNYMPIIGLDSPNFDAYISILTSKAFYLSAILTAYISLVSTLISCALAIGAALILRRSFIGGPIANFLFQVNLTIPHLVGAIGILYLFSQSGFFARLAHEFHLISQPGEFPAMIYDPLAIGIILQYVWKEVPFIGVIILANMQSFGNDYECVGRSLGANRWQNFRYVLLPMIFPGLLSAAMIVFAFTFGAYEIPALLGQNHPASLPVLAYQKFTEVDLGSRPEAMALAIIIAVLSGALILGYAWAARRRIRS</sequence>
<accession>A0ABY4W3E5</accession>
<feature type="transmembrane region" description="Helical" evidence="8">
    <location>
        <begin position="59"/>
        <end position="88"/>
    </location>
</feature>
<dbReference type="InterPro" id="IPR000515">
    <property type="entry name" value="MetI-like"/>
</dbReference>
<feature type="transmembrane region" description="Helical" evidence="8">
    <location>
        <begin position="100"/>
        <end position="121"/>
    </location>
</feature>
<dbReference type="Proteomes" id="UP001056291">
    <property type="component" value="Chromosome"/>
</dbReference>
<proteinExistence type="inferred from homology"/>
<feature type="transmembrane region" description="Helical" evidence="8">
    <location>
        <begin position="257"/>
        <end position="278"/>
    </location>
</feature>
<dbReference type="CDD" id="cd06261">
    <property type="entry name" value="TM_PBP2"/>
    <property type="match status" value="1"/>
</dbReference>
<evidence type="ECO:0000256" key="3">
    <source>
        <dbReference type="ARBA" id="ARBA00022448"/>
    </source>
</evidence>
<evidence type="ECO:0000313" key="11">
    <source>
        <dbReference type="Proteomes" id="UP001056291"/>
    </source>
</evidence>
<dbReference type="PROSITE" id="PS50928">
    <property type="entry name" value="ABC_TM1"/>
    <property type="match status" value="1"/>
</dbReference>
<dbReference type="EMBL" id="CP098747">
    <property type="protein sequence ID" value="USG61715.1"/>
    <property type="molecule type" value="Genomic_DNA"/>
</dbReference>
<keyword evidence="5 8" id="KW-0812">Transmembrane</keyword>
<dbReference type="InterPro" id="IPR035906">
    <property type="entry name" value="MetI-like_sf"/>
</dbReference>
<evidence type="ECO:0000256" key="8">
    <source>
        <dbReference type="RuleBase" id="RU363032"/>
    </source>
</evidence>
<evidence type="ECO:0000256" key="2">
    <source>
        <dbReference type="ARBA" id="ARBA00007069"/>
    </source>
</evidence>
<feature type="transmembrane region" description="Helical" evidence="8">
    <location>
        <begin position="199"/>
        <end position="224"/>
    </location>
</feature>
<name>A0ABY4W3E5_9PROT</name>
<dbReference type="RefSeq" id="WP_251934898.1">
    <property type="nucleotide sequence ID" value="NZ_CP098747.1"/>
</dbReference>
<keyword evidence="7 8" id="KW-0472">Membrane</keyword>
<evidence type="ECO:0000313" key="10">
    <source>
        <dbReference type="EMBL" id="USG61715.1"/>
    </source>
</evidence>
<dbReference type="Pfam" id="PF00528">
    <property type="entry name" value="BPD_transp_1"/>
    <property type="match status" value="1"/>
</dbReference>
<evidence type="ECO:0000256" key="5">
    <source>
        <dbReference type="ARBA" id="ARBA00022692"/>
    </source>
</evidence>
<reference evidence="10" key="1">
    <citation type="submission" date="2022-06" db="EMBL/GenBank/DDBJ databases">
        <title>Sneathiella actinostolidae sp. nov., isolated from a sea anemonein the Western Pacific Ocean.</title>
        <authorList>
            <person name="Wei M.J."/>
        </authorList>
    </citation>
    <scope>NUCLEOTIDE SEQUENCE</scope>
    <source>
        <strain evidence="10">PHK-P5</strain>
    </source>
</reference>
<evidence type="ECO:0000256" key="7">
    <source>
        <dbReference type="ARBA" id="ARBA00023136"/>
    </source>
</evidence>
<feature type="transmembrane region" description="Helical" evidence="8">
    <location>
        <begin position="7"/>
        <end position="31"/>
    </location>
</feature>
<evidence type="ECO:0000256" key="4">
    <source>
        <dbReference type="ARBA" id="ARBA00022475"/>
    </source>
</evidence>
<comment type="similarity">
    <text evidence="2">Belongs to the binding-protein-dependent transport system permease family. CysTW subfamily.</text>
</comment>
<dbReference type="PANTHER" id="PTHR42929:SF1">
    <property type="entry name" value="INNER MEMBRANE ABC TRANSPORTER PERMEASE PROTEIN YDCU-RELATED"/>
    <property type="match status" value="1"/>
</dbReference>
<keyword evidence="3 8" id="KW-0813">Transport</keyword>
<evidence type="ECO:0000256" key="1">
    <source>
        <dbReference type="ARBA" id="ARBA00004651"/>
    </source>
</evidence>
<keyword evidence="11" id="KW-1185">Reference proteome</keyword>
<gene>
    <name evidence="10" type="ORF">NBZ79_01845</name>
</gene>
<dbReference type="PANTHER" id="PTHR42929">
    <property type="entry name" value="INNER MEMBRANE ABC TRANSPORTER PERMEASE PROTEIN YDCU-RELATED-RELATED"/>
    <property type="match status" value="1"/>
</dbReference>